<dbReference type="OrthoDB" id="9804723at2"/>
<dbReference type="EC" id="3.1.1.24" evidence="3"/>
<evidence type="ECO:0000259" key="2">
    <source>
        <dbReference type="Pfam" id="PF00561"/>
    </source>
</evidence>
<evidence type="ECO:0000256" key="1">
    <source>
        <dbReference type="ARBA" id="ARBA00022801"/>
    </source>
</evidence>
<evidence type="ECO:0000313" key="4">
    <source>
        <dbReference type="Proteomes" id="UP000092698"/>
    </source>
</evidence>
<gene>
    <name evidence="3" type="primary">catD_1</name>
    <name evidence="3" type="ORF">A6F65_01149</name>
</gene>
<dbReference type="GO" id="GO:0047570">
    <property type="term" value="F:3-oxoadipate enol-lactonase activity"/>
    <property type="evidence" value="ECO:0007669"/>
    <property type="project" value="UniProtKB-EC"/>
</dbReference>
<dbReference type="Proteomes" id="UP000092698">
    <property type="component" value="Chromosome"/>
</dbReference>
<keyword evidence="1 3" id="KW-0378">Hydrolase</keyword>
<protein>
    <submittedName>
        <fullName evidence="3">3-oxoadipate enol-lactonase 2</fullName>
        <ecNumber evidence="3">3.1.1.24</ecNumber>
    </submittedName>
</protein>
<dbReference type="PATRIC" id="fig|645517.4.peg.1142"/>
<dbReference type="Gene3D" id="3.40.50.1820">
    <property type="entry name" value="alpha/beta hydrolase"/>
    <property type="match status" value="1"/>
</dbReference>
<dbReference type="RefSeq" id="WP_067786693.1">
    <property type="nucleotide sequence ID" value="NZ_CP016545.1"/>
</dbReference>
<dbReference type="PANTHER" id="PTHR43329">
    <property type="entry name" value="EPOXIDE HYDROLASE"/>
    <property type="match status" value="1"/>
</dbReference>
<dbReference type="EMBL" id="CP016545">
    <property type="protein sequence ID" value="ANU07456.1"/>
    <property type="molecule type" value="Genomic_DNA"/>
</dbReference>
<reference evidence="3 4" key="1">
    <citation type="submission" date="2016-07" db="EMBL/GenBank/DDBJ databases">
        <title>Complete genome sequence of Altererythrobacter namhicola JCM 16345T, containing esterase-encoding genes.</title>
        <authorList>
            <person name="Cheng H."/>
            <person name="Wu Y.-H."/>
            <person name="Jian S.-L."/>
            <person name="Huo Y.-Y."/>
            <person name="Wang C.-S."/>
            <person name="Xu X.-W."/>
        </authorList>
    </citation>
    <scope>NUCLEOTIDE SEQUENCE [LARGE SCALE GENOMIC DNA]</scope>
    <source>
        <strain evidence="3 4">JCM 16345</strain>
    </source>
</reference>
<evidence type="ECO:0000313" key="3">
    <source>
        <dbReference type="EMBL" id="ANU07456.1"/>
    </source>
</evidence>
<dbReference type="InterPro" id="IPR029058">
    <property type="entry name" value="AB_hydrolase_fold"/>
</dbReference>
<dbReference type="InterPro" id="IPR000639">
    <property type="entry name" value="Epox_hydrolase-like"/>
</dbReference>
<accession>A0A1C7D7I9</accession>
<name>A0A1C7D7I9_9SPHN</name>
<dbReference type="Pfam" id="PF00561">
    <property type="entry name" value="Abhydrolase_1"/>
    <property type="match status" value="1"/>
</dbReference>
<dbReference type="InterPro" id="IPR000073">
    <property type="entry name" value="AB_hydrolase_1"/>
</dbReference>
<keyword evidence="4" id="KW-1185">Reference proteome</keyword>
<dbReference type="SUPFAM" id="SSF53474">
    <property type="entry name" value="alpha/beta-Hydrolases"/>
    <property type="match status" value="1"/>
</dbReference>
<feature type="domain" description="AB hydrolase-1" evidence="2">
    <location>
        <begin position="29"/>
        <end position="288"/>
    </location>
</feature>
<dbReference type="STRING" id="645517.A6F65_01149"/>
<dbReference type="PRINTS" id="PR00412">
    <property type="entry name" value="EPOXHYDRLASE"/>
</dbReference>
<dbReference type="KEGG" id="anh:A6F65_01149"/>
<dbReference type="AlphaFoldDB" id="A0A1C7D7I9"/>
<sequence length="303" mass="33041">MPLSGDLQRIALPGGTELEVHVSGPQDAPALLFLHGFPENYRTWRHQIAHLQDRYRCIAPNQRGYGNSSRPVGAANYRLAELVGDVFALAQALGIADFTIVGHDWGGAVAWAASMMGQRSGLVTRAAIANAPHPAVFQHLLYTDPRQRAASQYVTAFRDPAIEAAVRKQGLAELLLSEGVLGRLPPFDPAELAILQDEWGDEDRVRAMLDWYRASPLEIPPVDAPMGLPEGYAPSPFIVPLTIPTLVIWGLKDEALLPANLDLMPEWVEDLRIERVPGAGHFSPWEAPEAVNAALDAFLSKTA</sequence>
<proteinExistence type="predicted"/>
<organism evidence="3 4">
    <name type="scientific">Paraurantiacibacter namhicola</name>
    <dbReference type="NCBI Taxonomy" id="645517"/>
    <lineage>
        <taxon>Bacteria</taxon>
        <taxon>Pseudomonadati</taxon>
        <taxon>Pseudomonadota</taxon>
        <taxon>Alphaproteobacteria</taxon>
        <taxon>Sphingomonadales</taxon>
        <taxon>Erythrobacteraceae</taxon>
        <taxon>Paraurantiacibacter</taxon>
    </lineage>
</organism>